<accession>A0A432Y0Q5</accession>
<dbReference type="RefSeq" id="WP_126761985.1">
    <property type="nucleotide sequence ID" value="NZ_JBHLTZ010000004.1"/>
</dbReference>
<dbReference type="Proteomes" id="UP000287198">
    <property type="component" value="Unassembled WGS sequence"/>
</dbReference>
<keyword evidence="2" id="KW-1185">Reference proteome</keyword>
<evidence type="ECO:0000313" key="1">
    <source>
        <dbReference type="EMBL" id="RUO54521.1"/>
    </source>
</evidence>
<protein>
    <submittedName>
        <fullName evidence="1">Uncharacterized protein</fullName>
    </submittedName>
</protein>
<evidence type="ECO:0000313" key="2">
    <source>
        <dbReference type="Proteomes" id="UP000287198"/>
    </source>
</evidence>
<name>A0A432Y0Q5_9GAMM</name>
<dbReference type="EMBL" id="PIPW01000001">
    <property type="protein sequence ID" value="RUO54521.1"/>
    <property type="molecule type" value="Genomic_DNA"/>
</dbReference>
<comment type="caution">
    <text evidence="1">The sequence shown here is derived from an EMBL/GenBank/DDBJ whole genome shotgun (WGS) entry which is preliminary data.</text>
</comment>
<dbReference type="AlphaFoldDB" id="A0A432Y0Q5"/>
<proteinExistence type="predicted"/>
<reference evidence="2" key="1">
    <citation type="journal article" date="2018" name="Front. Microbiol.">
        <title>Genome-Based Analysis Reveals the Taxonomy and Diversity of the Family Idiomarinaceae.</title>
        <authorList>
            <person name="Liu Y."/>
            <person name="Lai Q."/>
            <person name="Shao Z."/>
        </authorList>
    </citation>
    <scope>NUCLEOTIDE SEQUENCE [LARGE SCALE GENOMIC DNA]</scope>
    <source>
        <strain evidence="2">BH195</strain>
    </source>
</reference>
<organism evidence="1 2">
    <name type="scientific">Pseudidiomarina halophila</name>
    <dbReference type="NCBI Taxonomy" id="1449799"/>
    <lineage>
        <taxon>Bacteria</taxon>
        <taxon>Pseudomonadati</taxon>
        <taxon>Pseudomonadota</taxon>
        <taxon>Gammaproteobacteria</taxon>
        <taxon>Alteromonadales</taxon>
        <taxon>Idiomarinaceae</taxon>
        <taxon>Pseudidiomarina</taxon>
    </lineage>
</organism>
<gene>
    <name evidence="1" type="ORF">CWI69_03690</name>
</gene>
<sequence length="146" mass="17379">MSATFKKSLVAAIIVLIIGSLASWLWHSTAQRDGSKQRSKLYQELLELSGKLNRDLPRMLDQQTRFDRAEVANYGMRFYYTLIRVDRFVHDENDFEQQVRPAMLREYCTGEALKFYREEADFVEFRYLDQNELNLFTLRFTPEDCE</sequence>
<dbReference type="OrthoDB" id="6241000at2"/>